<accession>A0A9K3D2R8</accession>
<sequence>MLPPNPCRDFVVEHLVSLGAEQHAWFGMSEAERLEGVQLALKWKPTHLCDMGGDLIVAAHAAHTPGILGAIEATASGVVRVRPISDTLPFPVWNWDEVPIKNGLHNRFMVGTTAVTAFYARTQLTFHGMEVAVAGYGMVGEGVAAAARSFGGSVTVVERDAARRMRAEYSGYRTAASIEDVLPSSDVVITATGAKKVIDVSRHFPLLKQGGFLLNVGHSSAEIVVGDDVKRETVRPFVERLSKGEKHVYLLANGAPVNIAAGSGDSINAFDLTLALLTVALAHVFSEQGTEGKGMALLPEGVWRQAL</sequence>
<dbReference type="SMART" id="SM00996">
    <property type="entry name" value="AdoHcyase"/>
    <property type="match status" value="1"/>
</dbReference>
<dbReference type="EMBL" id="BDIP01002387">
    <property type="protein sequence ID" value="GIQ86224.1"/>
    <property type="molecule type" value="Genomic_DNA"/>
</dbReference>
<dbReference type="SUPFAM" id="SSF51735">
    <property type="entry name" value="NAD(P)-binding Rossmann-fold domains"/>
    <property type="match status" value="1"/>
</dbReference>
<dbReference type="AlphaFoldDB" id="A0A9K3D2R8"/>
<dbReference type="InterPro" id="IPR015878">
    <property type="entry name" value="Ado_hCys_hydrolase_NAD-bd"/>
</dbReference>
<comment type="similarity">
    <text evidence="1">Belongs to the adenosylhomocysteinase family.</text>
</comment>
<dbReference type="GO" id="GO:0005829">
    <property type="term" value="C:cytosol"/>
    <property type="evidence" value="ECO:0007669"/>
    <property type="project" value="TreeGrafter"/>
</dbReference>
<keyword evidence="4" id="KW-1185">Reference proteome</keyword>
<dbReference type="Pfam" id="PF00670">
    <property type="entry name" value="AdoHcyase_NAD"/>
    <property type="match status" value="1"/>
</dbReference>
<feature type="domain" description="S-adenosyl-L-homocysteine hydrolase NAD binding" evidence="2">
    <location>
        <begin position="106"/>
        <end position="264"/>
    </location>
</feature>
<proteinExistence type="inferred from homology"/>
<evidence type="ECO:0000313" key="4">
    <source>
        <dbReference type="Proteomes" id="UP000265618"/>
    </source>
</evidence>
<dbReference type="PANTHER" id="PTHR23420">
    <property type="entry name" value="ADENOSYLHOMOCYSTEINASE"/>
    <property type="match status" value="1"/>
</dbReference>
<dbReference type="SMART" id="SM00997">
    <property type="entry name" value="AdoHcyase_NAD"/>
    <property type="match status" value="1"/>
</dbReference>
<evidence type="ECO:0000256" key="1">
    <source>
        <dbReference type="ARBA" id="ARBA00007122"/>
    </source>
</evidence>
<reference evidence="3 4" key="1">
    <citation type="journal article" date="2018" name="PLoS ONE">
        <title>The draft genome of Kipferlia bialata reveals reductive genome evolution in fornicate parasites.</title>
        <authorList>
            <person name="Tanifuji G."/>
            <person name="Takabayashi S."/>
            <person name="Kume K."/>
            <person name="Takagi M."/>
            <person name="Nakayama T."/>
            <person name="Kamikawa R."/>
            <person name="Inagaki Y."/>
            <person name="Hashimoto T."/>
        </authorList>
    </citation>
    <scope>NUCLEOTIDE SEQUENCE [LARGE SCALE GENOMIC DNA]</scope>
    <source>
        <strain evidence="3">NY0173</strain>
    </source>
</reference>
<dbReference type="Proteomes" id="UP000265618">
    <property type="component" value="Unassembled WGS sequence"/>
</dbReference>
<dbReference type="GO" id="GO:0004013">
    <property type="term" value="F:adenosylhomocysteinase activity"/>
    <property type="evidence" value="ECO:0007669"/>
    <property type="project" value="TreeGrafter"/>
</dbReference>
<dbReference type="SUPFAM" id="SSF52283">
    <property type="entry name" value="Formate/glycerate dehydrogenase catalytic domain-like"/>
    <property type="match status" value="1"/>
</dbReference>
<dbReference type="InterPro" id="IPR000043">
    <property type="entry name" value="Adenosylhomocysteinase-like"/>
</dbReference>
<dbReference type="Gene3D" id="3.40.50.720">
    <property type="entry name" value="NAD(P)-binding Rossmann-like Domain"/>
    <property type="match status" value="1"/>
</dbReference>
<dbReference type="OrthoDB" id="10007170at2759"/>
<protein>
    <submittedName>
        <fullName evidence="3">Adenosylhomocysteinase</fullName>
    </submittedName>
</protein>
<dbReference type="PANTHER" id="PTHR23420:SF0">
    <property type="entry name" value="ADENOSYLHOMOCYSTEINASE"/>
    <property type="match status" value="1"/>
</dbReference>
<evidence type="ECO:0000313" key="3">
    <source>
        <dbReference type="EMBL" id="GIQ86224.1"/>
    </source>
</evidence>
<name>A0A9K3D2R8_9EUKA</name>
<comment type="caution">
    <text evidence="3">The sequence shown here is derived from an EMBL/GenBank/DDBJ whole genome shotgun (WGS) entry which is preliminary data.</text>
</comment>
<gene>
    <name evidence="3" type="ORF">KIPB_008036</name>
</gene>
<dbReference type="GO" id="GO:0033353">
    <property type="term" value="P:S-adenosylmethionine cycle"/>
    <property type="evidence" value="ECO:0007669"/>
    <property type="project" value="TreeGrafter"/>
</dbReference>
<dbReference type="InterPro" id="IPR036291">
    <property type="entry name" value="NAD(P)-bd_dom_sf"/>
</dbReference>
<evidence type="ECO:0000259" key="2">
    <source>
        <dbReference type="SMART" id="SM00997"/>
    </source>
</evidence>
<organism evidence="3 4">
    <name type="scientific">Kipferlia bialata</name>
    <dbReference type="NCBI Taxonomy" id="797122"/>
    <lineage>
        <taxon>Eukaryota</taxon>
        <taxon>Metamonada</taxon>
        <taxon>Carpediemonas-like organisms</taxon>
        <taxon>Kipferlia</taxon>
    </lineage>
</organism>